<dbReference type="InterPro" id="IPR036396">
    <property type="entry name" value="Cyt_P450_sf"/>
</dbReference>
<dbReference type="GO" id="GO:0005506">
    <property type="term" value="F:iron ion binding"/>
    <property type="evidence" value="ECO:0007669"/>
    <property type="project" value="InterPro"/>
</dbReference>
<dbReference type="EnsemblPlants" id="LPERR08G09380.1">
    <property type="protein sequence ID" value="LPERR08G09380.1"/>
    <property type="gene ID" value="LPERR08G09380"/>
</dbReference>
<keyword evidence="3" id="KW-1185">Reference proteome</keyword>
<feature type="signal peptide" evidence="1">
    <location>
        <begin position="1"/>
        <end position="17"/>
    </location>
</feature>
<evidence type="ECO:0000313" key="3">
    <source>
        <dbReference type="Proteomes" id="UP000032180"/>
    </source>
</evidence>
<dbReference type="Proteomes" id="UP000032180">
    <property type="component" value="Chromosome 8"/>
</dbReference>
<accession>A0A0D9X6U4</accession>
<name>A0A0D9X6U4_9ORYZ</name>
<dbReference type="Pfam" id="PF00067">
    <property type="entry name" value="p450"/>
    <property type="match status" value="1"/>
</dbReference>
<evidence type="ECO:0000313" key="2">
    <source>
        <dbReference type="EnsemblPlants" id="LPERR08G09380.1"/>
    </source>
</evidence>
<sequence length="184" mass="19950">MAIFLVWMASLVLICFTSYVFQPFTDTNRRLPPGPRPLPLIGNLLDIAGGELPHRSLTRLARGHGPLMTVRLGTAGVTIVASSPATIREVLRTHNGSLAGRRPPDVWRGAGDDDNSVVVLPQRRKWRRIGAEHLLSPGLLDGGRRLRTLLHDAILRLVGRVSEVAAGAPVEVGRIVFAALADLQ</sequence>
<reference evidence="3" key="2">
    <citation type="submission" date="2013-12" db="EMBL/GenBank/DDBJ databases">
        <authorList>
            <person name="Yu Y."/>
            <person name="Lee S."/>
            <person name="de Baynast K."/>
            <person name="Wissotski M."/>
            <person name="Liu L."/>
            <person name="Talag J."/>
            <person name="Goicoechea J."/>
            <person name="Angelova A."/>
            <person name="Jetty R."/>
            <person name="Kudrna D."/>
            <person name="Golser W."/>
            <person name="Rivera L."/>
            <person name="Zhang J."/>
            <person name="Wing R."/>
        </authorList>
    </citation>
    <scope>NUCLEOTIDE SEQUENCE</scope>
</reference>
<dbReference type="GO" id="GO:0020037">
    <property type="term" value="F:heme binding"/>
    <property type="evidence" value="ECO:0007669"/>
    <property type="project" value="InterPro"/>
</dbReference>
<dbReference type="Gene3D" id="1.10.630.10">
    <property type="entry name" value="Cytochrome P450"/>
    <property type="match status" value="1"/>
</dbReference>
<dbReference type="PANTHER" id="PTHR24299">
    <property type="entry name" value="CYTOCHROME P450 FAMILY 1"/>
    <property type="match status" value="1"/>
</dbReference>
<organism evidence="2 3">
    <name type="scientific">Leersia perrieri</name>
    <dbReference type="NCBI Taxonomy" id="77586"/>
    <lineage>
        <taxon>Eukaryota</taxon>
        <taxon>Viridiplantae</taxon>
        <taxon>Streptophyta</taxon>
        <taxon>Embryophyta</taxon>
        <taxon>Tracheophyta</taxon>
        <taxon>Spermatophyta</taxon>
        <taxon>Magnoliopsida</taxon>
        <taxon>Liliopsida</taxon>
        <taxon>Poales</taxon>
        <taxon>Poaceae</taxon>
        <taxon>BOP clade</taxon>
        <taxon>Oryzoideae</taxon>
        <taxon>Oryzeae</taxon>
        <taxon>Oryzinae</taxon>
        <taxon>Leersia</taxon>
    </lineage>
</organism>
<dbReference type="GO" id="GO:0004497">
    <property type="term" value="F:monooxygenase activity"/>
    <property type="evidence" value="ECO:0007669"/>
    <property type="project" value="InterPro"/>
</dbReference>
<evidence type="ECO:0000256" key="1">
    <source>
        <dbReference type="SAM" id="SignalP"/>
    </source>
</evidence>
<dbReference type="SUPFAM" id="SSF48264">
    <property type="entry name" value="Cytochrome P450"/>
    <property type="match status" value="1"/>
</dbReference>
<dbReference type="Gramene" id="LPERR08G09380.1">
    <property type="protein sequence ID" value="LPERR08G09380.1"/>
    <property type="gene ID" value="LPERR08G09380"/>
</dbReference>
<dbReference type="AlphaFoldDB" id="A0A0D9X6U4"/>
<proteinExistence type="predicted"/>
<dbReference type="PANTHER" id="PTHR24299:SF64">
    <property type="entry name" value="OS02G0502300 PROTEIN"/>
    <property type="match status" value="1"/>
</dbReference>
<dbReference type="STRING" id="77586.A0A0D9X6U4"/>
<dbReference type="eggNOG" id="KOG0156">
    <property type="taxonomic scope" value="Eukaryota"/>
</dbReference>
<dbReference type="GO" id="GO:0016705">
    <property type="term" value="F:oxidoreductase activity, acting on paired donors, with incorporation or reduction of molecular oxygen"/>
    <property type="evidence" value="ECO:0007669"/>
    <property type="project" value="InterPro"/>
</dbReference>
<reference evidence="2" key="3">
    <citation type="submission" date="2015-04" db="UniProtKB">
        <authorList>
            <consortium name="EnsemblPlants"/>
        </authorList>
    </citation>
    <scope>IDENTIFICATION</scope>
</reference>
<reference evidence="2 3" key="1">
    <citation type="submission" date="2012-08" db="EMBL/GenBank/DDBJ databases">
        <title>Oryza genome evolution.</title>
        <authorList>
            <person name="Wing R.A."/>
        </authorList>
    </citation>
    <scope>NUCLEOTIDE SEQUENCE</scope>
</reference>
<dbReference type="InterPro" id="IPR001128">
    <property type="entry name" value="Cyt_P450"/>
</dbReference>
<dbReference type="HOGENOM" id="CLU_001570_26_9_1"/>
<protein>
    <submittedName>
        <fullName evidence="2">Uncharacterized protein</fullName>
    </submittedName>
</protein>
<keyword evidence="1" id="KW-0732">Signal</keyword>
<feature type="chain" id="PRO_5002349519" evidence="1">
    <location>
        <begin position="18"/>
        <end position="184"/>
    </location>
</feature>